<evidence type="ECO:0000256" key="4">
    <source>
        <dbReference type="ARBA" id="ARBA00021008"/>
    </source>
</evidence>
<keyword evidence="14 19" id="KW-0496">Mitochondrion</keyword>
<keyword evidence="7 18" id="KW-0812">Transmembrane</keyword>
<gene>
    <name evidence="19" type="primary">ND2</name>
</gene>
<dbReference type="RefSeq" id="YP_007183159.1">
    <property type="nucleotide sequence ID" value="NC_019807.1"/>
</dbReference>
<accession>K3W3Y5</accession>
<dbReference type="EC" id="7.1.1.2" evidence="3"/>
<comment type="subcellular location">
    <subcellularLocation>
        <location evidence="1">Mitochondrion inner membrane</location>
        <topology evidence="1">Multi-pass membrane protein</topology>
    </subcellularLocation>
</comment>
<evidence type="ECO:0000256" key="9">
    <source>
        <dbReference type="ARBA" id="ARBA00022967"/>
    </source>
</evidence>
<evidence type="ECO:0000256" key="3">
    <source>
        <dbReference type="ARBA" id="ARBA00012944"/>
    </source>
</evidence>
<keyword evidence="8" id="KW-0999">Mitochondrion inner membrane</keyword>
<evidence type="ECO:0000256" key="12">
    <source>
        <dbReference type="ARBA" id="ARBA00023027"/>
    </source>
</evidence>
<evidence type="ECO:0000256" key="8">
    <source>
        <dbReference type="ARBA" id="ARBA00022792"/>
    </source>
</evidence>
<keyword evidence="15 18" id="KW-0472">Membrane</keyword>
<comment type="similarity">
    <text evidence="2">Belongs to the complex I subunit 2 family.</text>
</comment>
<dbReference type="PANTHER" id="PTHR46552">
    <property type="entry name" value="NADH-UBIQUINONE OXIDOREDUCTASE CHAIN 2"/>
    <property type="match status" value="1"/>
</dbReference>
<evidence type="ECO:0000256" key="2">
    <source>
        <dbReference type="ARBA" id="ARBA00007012"/>
    </source>
</evidence>
<proteinExistence type="inferred from homology"/>
<protein>
    <recommendedName>
        <fullName evidence="4">NADH-ubiquinone oxidoreductase chain 2</fullName>
        <ecNumber evidence="3">7.1.1.2</ecNumber>
    </recommendedName>
    <alternativeName>
        <fullName evidence="16">NADH dehydrogenase subunit 2</fullName>
    </alternativeName>
</protein>
<keyword evidence="9" id="KW-1278">Translocase</keyword>
<comment type="catalytic activity">
    <reaction evidence="17">
        <text>a ubiquinone + NADH + 5 H(+)(in) = a ubiquinol + NAD(+) + 4 H(+)(out)</text>
        <dbReference type="Rhea" id="RHEA:29091"/>
        <dbReference type="Rhea" id="RHEA-COMP:9565"/>
        <dbReference type="Rhea" id="RHEA-COMP:9566"/>
        <dbReference type="ChEBI" id="CHEBI:15378"/>
        <dbReference type="ChEBI" id="CHEBI:16389"/>
        <dbReference type="ChEBI" id="CHEBI:17976"/>
        <dbReference type="ChEBI" id="CHEBI:57540"/>
        <dbReference type="ChEBI" id="CHEBI:57945"/>
        <dbReference type="EC" id="7.1.1.2"/>
    </reaction>
</comment>
<evidence type="ECO:0000256" key="10">
    <source>
        <dbReference type="ARBA" id="ARBA00022982"/>
    </source>
</evidence>
<dbReference type="GO" id="GO:0006120">
    <property type="term" value="P:mitochondrial electron transport, NADH to ubiquinone"/>
    <property type="evidence" value="ECO:0007669"/>
    <property type="project" value="TreeGrafter"/>
</dbReference>
<dbReference type="EMBL" id="FR856885">
    <property type="protein sequence ID" value="CCA94490.2"/>
    <property type="molecule type" value="Genomic_DNA"/>
</dbReference>
<dbReference type="GO" id="GO:0008137">
    <property type="term" value="F:NADH dehydrogenase (ubiquinone) activity"/>
    <property type="evidence" value="ECO:0007669"/>
    <property type="project" value="UniProtKB-EC"/>
</dbReference>
<evidence type="ECO:0000256" key="14">
    <source>
        <dbReference type="ARBA" id="ARBA00023128"/>
    </source>
</evidence>
<keyword evidence="13" id="KW-0830">Ubiquinone</keyword>
<evidence type="ECO:0000256" key="11">
    <source>
        <dbReference type="ARBA" id="ARBA00022989"/>
    </source>
</evidence>
<sequence>MVSCLWGVYFLLVFLGVVVKSFVVLWVVMEVGLYVLVSLMFLESEKVSSVVLYYVVQTVGSGLMILGYMSSTCILDLGVSLKVGLFPFLYWVLVVVKELVAKVFIFVILGIQKLVPLIFILKFIHEFIIMDLILVVSSVVGVLFLVGFTDFFSVVSSSSIIHSSWLVVMVTSFPGLMWLYFIIYCFILLILIKVTKHWSFVVFSVFSSIPPMLGFYLKWVMFSDYVGSMWGVLGLMFLVSALSVLGYTFRFMALALTRVGEIV</sequence>
<keyword evidence="12" id="KW-0520">NAD</keyword>
<evidence type="ECO:0000256" key="16">
    <source>
        <dbReference type="ARBA" id="ARBA00031028"/>
    </source>
</evidence>
<feature type="transmembrane region" description="Helical" evidence="18">
    <location>
        <begin position="166"/>
        <end position="191"/>
    </location>
</feature>
<keyword evidence="10" id="KW-0249">Electron transport</keyword>
<evidence type="ECO:0000256" key="13">
    <source>
        <dbReference type="ARBA" id="ARBA00023075"/>
    </source>
</evidence>
<dbReference type="PANTHER" id="PTHR46552:SF1">
    <property type="entry name" value="NADH-UBIQUINONE OXIDOREDUCTASE CHAIN 2"/>
    <property type="match status" value="1"/>
</dbReference>
<organism evidence="19">
    <name type="scientific">Paratenuisentis ambiguus</name>
    <name type="common">Thorny-headed worm</name>
    <dbReference type="NCBI Taxonomy" id="185730"/>
    <lineage>
        <taxon>Eukaryota</taxon>
        <taxon>Metazoa</taxon>
        <taxon>Spiralia</taxon>
        <taxon>Lophotrochozoa</taxon>
        <taxon>Acanthocephala</taxon>
        <taxon>Eoacanthocephala</taxon>
        <taxon>Neoechinorhynchida</taxon>
        <taxon>Tenuisentidae</taxon>
        <taxon>Paratenuisentis</taxon>
    </lineage>
</organism>
<evidence type="ECO:0000256" key="5">
    <source>
        <dbReference type="ARBA" id="ARBA00022448"/>
    </source>
</evidence>
<keyword evidence="5" id="KW-0813">Transport</keyword>
<dbReference type="CTD" id="4536"/>
<evidence type="ECO:0000256" key="6">
    <source>
        <dbReference type="ARBA" id="ARBA00022660"/>
    </source>
</evidence>
<keyword evidence="6" id="KW-0679">Respiratory chain</keyword>
<dbReference type="AlphaFoldDB" id="K3W3Y5"/>
<evidence type="ECO:0000256" key="7">
    <source>
        <dbReference type="ARBA" id="ARBA00022692"/>
    </source>
</evidence>
<evidence type="ECO:0000256" key="1">
    <source>
        <dbReference type="ARBA" id="ARBA00004448"/>
    </source>
</evidence>
<evidence type="ECO:0000256" key="17">
    <source>
        <dbReference type="ARBA" id="ARBA00049551"/>
    </source>
</evidence>
<feature type="transmembrane region" description="Helical" evidence="18">
    <location>
        <begin position="6"/>
        <end position="39"/>
    </location>
</feature>
<dbReference type="GeneID" id="14216943"/>
<evidence type="ECO:0000256" key="18">
    <source>
        <dbReference type="SAM" id="Phobius"/>
    </source>
</evidence>
<feature type="transmembrane region" description="Helical" evidence="18">
    <location>
        <begin position="51"/>
        <end position="69"/>
    </location>
</feature>
<evidence type="ECO:0000256" key="15">
    <source>
        <dbReference type="ARBA" id="ARBA00023136"/>
    </source>
</evidence>
<dbReference type="InterPro" id="IPR050175">
    <property type="entry name" value="Complex_I_Subunit_2"/>
</dbReference>
<dbReference type="GO" id="GO:0005743">
    <property type="term" value="C:mitochondrial inner membrane"/>
    <property type="evidence" value="ECO:0007669"/>
    <property type="project" value="UniProtKB-SubCell"/>
</dbReference>
<feature type="transmembrane region" description="Helical" evidence="18">
    <location>
        <begin position="229"/>
        <end position="249"/>
    </location>
</feature>
<name>K3W3Y5_PARAB</name>
<feature type="transmembrane region" description="Helical" evidence="18">
    <location>
        <begin position="198"/>
        <end position="217"/>
    </location>
</feature>
<keyword evidence="11 18" id="KW-1133">Transmembrane helix</keyword>
<geneLocation type="mitochondrion" evidence="19"/>
<reference evidence="19" key="1">
    <citation type="journal article" date="2013" name="Mol. Phylogenet. Evol.">
        <title>Phylogenetic analyses of endoparasitic Acanthocephala based on mitochondrial genomes suggest secondary loss of sensory organs.</title>
        <authorList>
            <person name="Weber M."/>
            <person name="Wey-Fabrizius A.R."/>
            <person name="Podsiadlowski L."/>
            <person name="Witek A."/>
            <person name="Schill R.O."/>
            <person name="Sugar L."/>
            <person name="Herlyn H."/>
            <person name="Hankeln T."/>
        </authorList>
    </citation>
    <scope>NUCLEOTIDE SEQUENCE</scope>
</reference>
<feature type="transmembrane region" description="Helical" evidence="18">
    <location>
        <begin position="123"/>
        <end position="146"/>
    </location>
</feature>
<evidence type="ECO:0000313" key="19">
    <source>
        <dbReference type="EMBL" id="CCA94490.2"/>
    </source>
</evidence>